<organism evidence="2 3">
    <name type="scientific">Falsiroseomonas bella</name>
    <dbReference type="NCBI Taxonomy" id="2184016"/>
    <lineage>
        <taxon>Bacteria</taxon>
        <taxon>Pseudomonadati</taxon>
        <taxon>Pseudomonadota</taxon>
        <taxon>Alphaproteobacteria</taxon>
        <taxon>Acetobacterales</taxon>
        <taxon>Roseomonadaceae</taxon>
        <taxon>Falsiroseomonas</taxon>
    </lineage>
</organism>
<dbReference type="OrthoDB" id="8154007at2"/>
<keyword evidence="3" id="KW-1185">Reference proteome</keyword>
<dbReference type="AlphaFoldDB" id="A0A317FJD6"/>
<evidence type="ECO:0000313" key="2">
    <source>
        <dbReference type="EMBL" id="PWS39184.1"/>
    </source>
</evidence>
<sequence>MTAAALRCAGHKDLCARFRAVNPATHFDLDRAEKWFQGRALPRSAHVYDDWAAVLGTSRAGNWLAACSVEDFLLELSRLFDVRPEDLSARIDSRASGAARPQSASAHLCGHYACYSLAWSPYWQGQLIRGAMRIEPGLRRHLPMTATYTETLLGNRIAFRGDALLAARALHIHLREPESDVPLFVSLAMPGPPSSAICGVISGVTLVGPDPRPSAARIVMVRVPGPADASNGYIEPSRDAVSADLAALGLPIQDPAGVDSLVLGFLLPGGVAAMMQVPAAEQAQFAATFDRIYLRNPGLVRATAEPPAESPVRAIGRAVRAGAAAEATSPARRVSRSAGSPRAPIACPGGE</sequence>
<gene>
    <name evidence="2" type="ORF">DFH01_08090</name>
</gene>
<dbReference type="Proteomes" id="UP000245765">
    <property type="component" value="Unassembled WGS sequence"/>
</dbReference>
<reference evidence="3" key="1">
    <citation type="submission" date="2018-05" db="EMBL/GenBank/DDBJ databases">
        <authorList>
            <person name="Du Z."/>
            <person name="Wang X."/>
        </authorList>
    </citation>
    <scope>NUCLEOTIDE SEQUENCE [LARGE SCALE GENOMIC DNA]</scope>
    <source>
        <strain evidence="3">CQN31</strain>
    </source>
</reference>
<evidence type="ECO:0000256" key="1">
    <source>
        <dbReference type="SAM" id="MobiDB-lite"/>
    </source>
</evidence>
<name>A0A317FJD6_9PROT</name>
<dbReference type="EMBL" id="QGNA01000001">
    <property type="protein sequence ID" value="PWS39184.1"/>
    <property type="molecule type" value="Genomic_DNA"/>
</dbReference>
<accession>A0A317FJD6</accession>
<protein>
    <submittedName>
        <fullName evidence="2">Uncharacterized protein</fullName>
    </submittedName>
</protein>
<feature type="region of interest" description="Disordered" evidence="1">
    <location>
        <begin position="322"/>
        <end position="351"/>
    </location>
</feature>
<evidence type="ECO:0000313" key="3">
    <source>
        <dbReference type="Proteomes" id="UP000245765"/>
    </source>
</evidence>
<comment type="caution">
    <text evidence="2">The sequence shown here is derived from an EMBL/GenBank/DDBJ whole genome shotgun (WGS) entry which is preliminary data.</text>
</comment>
<proteinExistence type="predicted"/>
<dbReference type="RefSeq" id="WP_109869805.1">
    <property type="nucleotide sequence ID" value="NZ_QGNA01000001.1"/>
</dbReference>